<dbReference type="SUPFAM" id="SSF161266">
    <property type="entry name" value="Gam-like"/>
    <property type="match status" value="1"/>
</dbReference>
<evidence type="ECO:0000313" key="1">
    <source>
        <dbReference type="EMBL" id="ANV98305.1"/>
    </source>
</evidence>
<evidence type="ECO:0000313" key="3">
    <source>
        <dbReference type="Proteomes" id="UP000092884"/>
    </source>
</evidence>
<dbReference type="Gene3D" id="1.20.5.170">
    <property type="match status" value="1"/>
</dbReference>
<dbReference type="Pfam" id="PF07352">
    <property type="entry name" value="Phage_Mu_Gam"/>
    <property type="match status" value="1"/>
</dbReference>
<evidence type="ECO:0000313" key="2">
    <source>
        <dbReference type="EMBL" id="ANV98575.1"/>
    </source>
</evidence>
<reference evidence="2" key="1">
    <citation type="submission" date="2016-07" db="EMBL/GenBank/DDBJ databases">
        <authorList>
            <person name="Mannion A."/>
            <person name="Shen Z."/>
            <person name="Fox J.G."/>
        </authorList>
    </citation>
    <scope>NUCLEOTIDE SEQUENCE</scope>
    <source>
        <strain evidence="2">MIT 01-6242</strain>
    </source>
</reference>
<dbReference type="STRING" id="222136.BBW65_05605"/>
<name>A0A1B1U7B3_9HELI</name>
<dbReference type="InterPro" id="IPR009951">
    <property type="entry name" value="Host-nuc_inhib_Gam"/>
</dbReference>
<gene>
    <name evidence="1" type="ORF">BBW65_05605</name>
    <name evidence="2" type="ORF">BBW65_07100</name>
</gene>
<dbReference type="EMBL" id="CP016503">
    <property type="protein sequence ID" value="ANV98305.1"/>
    <property type="molecule type" value="Genomic_DNA"/>
</dbReference>
<protein>
    <submittedName>
        <fullName evidence="2">Host-nuclease inhibitor protein Gam</fullName>
    </submittedName>
</protein>
<sequence>MEIKNYEDVDKALRRICECEVEIGRIEGEVTLKVNEIKEAYKNDVGKLENERNYLKQCIEGFCNEHKADFVDKRSKELVYGSIGYRVSKSVSLPRVKAKVEALISTIKKFGLKECILYEEKPNKEALSELDEASLVKLGLKREVKDNFRIEPKIESLSLEG</sequence>
<dbReference type="Proteomes" id="UP000092884">
    <property type="component" value="Chromosome"/>
</dbReference>
<dbReference type="OrthoDB" id="5322039at2"/>
<organism evidence="2 3">
    <name type="scientific">Helicobacter enhydrae</name>
    <dbReference type="NCBI Taxonomy" id="222136"/>
    <lineage>
        <taxon>Bacteria</taxon>
        <taxon>Pseudomonadati</taxon>
        <taxon>Campylobacterota</taxon>
        <taxon>Epsilonproteobacteria</taxon>
        <taxon>Campylobacterales</taxon>
        <taxon>Helicobacteraceae</taxon>
        <taxon>Helicobacter</taxon>
    </lineage>
</organism>
<dbReference type="RefSeq" id="WP_066340862.1">
    <property type="nucleotide sequence ID" value="NZ_CP016503.1"/>
</dbReference>
<dbReference type="AlphaFoldDB" id="A0A1B1U7B3"/>
<accession>A0A1B1U7B3</accession>
<dbReference type="EMBL" id="CP016503">
    <property type="protein sequence ID" value="ANV98575.1"/>
    <property type="molecule type" value="Genomic_DNA"/>
</dbReference>
<dbReference type="KEGG" id="het:BBW65_05605"/>
<dbReference type="KEGG" id="het:BBW65_07100"/>
<dbReference type="GO" id="GO:0042262">
    <property type="term" value="P:DNA protection"/>
    <property type="evidence" value="ECO:0007669"/>
    <property type="project" value="InterPro"/>
</dbReference>
<keyword evidence="3" id="KW-1185">Reference proteome</keyword>
<dbReference type="GO" id="GO:0003690">
    <property type="term" value="F:double-stranded DNA binding"/>
    <property type="evidence" value="ECO:0007669"/>
    <property type="project" value="InterPro"/>
</dbReference>
<reference evidence="3" key="2">
    <citation type="submission" date="2016-07" db="EMBL/GenBank/DDBJ databases">
        <authorList>
            <person name="Florea S."/>
            <person name="Webb J.S."/>
            <person name="Jaromczyk J."/>
            <person name="Schardl C.L."/>
        </authorList>
    </citation>
    <scope>NUCLEOTIDE SEQUENCE [LARGE SCALE GENOMIC DNA]</scope>
    <source>
        <strain evidence="3">MIT 01-6242</strain>
    </source>
</reference>
<proteinExistence type="predicted"/>